<keyword evidence="3" id="KW-1185">Reference proteome</keyword>
<reference evidence="2 3" key="1">
    <citation type="journal article" date="2009" name="J. Bacteriol.">
        <title>Complete genome sequence of Robiginitalea biformata HTCC2501.</title>
        <authorList>
            <person name="Oh H.M."/>
            <person name="Giovannoni S.J."/>
            <person name="Lee K."/>
            <person name="Ferriera S."/>
            <person name="Johnson J."/>
            <person name="Cho J.C."/>
        </authorList>
    </citation>
    <scope>NUCLEOTIDE SEQUENCE [LARGE SCALE GENOMIC DNA]</scope>
    <source>
        <strain evidence="3">ATCC BAA-864 / HTCC2501 / KCTC 12146</strain>
    </source>
</reference>
<evidence type="ECO:0000313" key="3">
    <source>
        <dbReference type="Proteomes" id="UP000009049"/>
    </source>
</evidence>
<evidence type="ECO:0000313" key="2">
    <source>
        <dbReference type="EMBL" id="EAR14447.1"/>
    </source>
</evidence>
<dbReference type="STRING" id="313596.RB2501_00186"/>
<name>A4CNI0_ROBBH</name>
<gene>
    <name evidence="2" type="ordered locus">RB2501_00186</name>
</gene>
<evidence type="ECO:0000256" key="1">
    <source>
        <dbReference type="SAM" id="Phobius"/>
    </source>
</evidence>
<dbReference type="RefSeq" id="WP_015755235.1">
    <property type="nucleotide sequence ID" value="NC_013222.1"/>
</dbReference>
<keyword evidence="1" id="KW-1133">Transmembrane helix</keyword>
<feature type="transmembrane region" description="Helical" evidence="1">
    <location>
        <begin position="70"/>
        <end position="89"/>
    </location>
</feature>
<dbReference type="OrthoDB" id="1098521at2"/>
<accession>A4CNI0</accession>
<keyword evidence="1" id="KW-0812">Transmembrane</keyword>
<dbReference type="eggNOG" id="COG1413">
    <property type="taxonomic scope" value="Bacteria"/>
</dbReference>
<proteinExistence type="predicted"/>
<organism evidence="2 3">
    <name type="scientific">Robiginitalea biformata (strain ATCC BAA-864 / DSM 15991 / KCTC 12146 / HTCC2501)</name>
    <dbReference type="NCBI Taxonomy" id="313596"/>
    <lineage>
        <taxon>Bacteria</taxon>
        <taxon>Pseudomonadati</taxon>
        <taxon>Bacteroidota</taxon>
        <taxon>Flavobacteriia</taxon>
        <taxon>Flavobacteriales</taxon>
        <taxon>Flavobacteriaceae</taxon>
        <taxon>Robiginitalea</taxon>
    </lineage>
</organism>
<dbReference type="KEGG" id="rbi:RB2501_00186"/>
<sequence>MELDKKIESILEKYFEATATEAEEQQLRDYFSAGDIAPGLEQYAPMFQYFSEAKNQRSTRQVPLTARRNTFRWLSVAAVAVLMMGLYFGNQYREQQKAEYAYQQTRKALGLIAQNLDRGTEKVAHLSEFEETKQKIYKNN</sequence>
<dbReference type="EMBL" id="CP001712">
    <property type="protein sequence ID" value="EAR14447.1"/>
    <property type="molecule type" value="Genomic_DNA"/>
</dbReference>
<dbReference type="HOGENOM" id="CLU_127595_0_0_10"/>
<dbReference type="AlphaFoldDB" id="A4CNI0"/>
<dbReference type="Proteomes" id="UP000009049">
    <property type="component" value="Chromosome"/>
</dbReference>
<keyword evidence="1" id="KW-0472">Membrane</keyword>
<protein>
    <submittedName>
        <fullName evidence="2">Uncharacterized protein</fullName>
    </submittedName>
</protein>